<keyword evidence="2" id="KW-1133">Transmembrane helix</keyword>
<feature type="compositionally biased region" description="Polar residues" evidence="1">
    <location>
        <begin position="1"/>
        <end position="12"/>
    </location>
</feature>
<name>X6LZJ6_RETFI</name>
<evidence type="ECO:0000259" key="3">
    <source>
        <dbReference type="PROSITE" id="PS50042"/>
    </source>
</evidence>
<dbReference type="EMBL" id="ASPP01026801">
    <property type="protein sequence ID" value="ETO06776.1"/>
    <property type="molecule type" value="Genomic_DNA"/>
</dbReference>
<dbReference type="InterPro" id="IPR000595">
    <property type="entry name" value="cNMP-bd_dom"/>
</dbReference>
<dbReference type="GO" id="GO:0030552">
    <property type="term" value="F:cAMP binding"/>
    <property type="evidence" value="ECO:0007669"/>
    <property type="project" value="TreeGrafter"/>
</dbReference>
<feature type="compositionally biased region" description="Basic residues" evidence="1">
    <location>
        <begin position="75"/>
        <end position="87"/>
    </location>
</feature>
<dbReference type="PANTHER" id="PTHR11635:SF152">
    <property type="entry name" value="CAMP-DEPENDENT PROTEIN KINASE TYPE I REGULATORY SUBUNIT-RELATED"/>
    <property type="match status" value="1"/>
</dbReference>
<dbReference type="GO" id="GO:0034236">
    <property type="term" value="F:protein kinase A catalytic subunit binding"/>
    <property type="evidence" value="ECO:0007669"/>
    <property type="project" value="TreeGrafter"/>
</dbReference>
<dbReference type="AlphaFoldDB" id="X6LZJ6"/>
<dbReference type="PRINTS" id="PR00103">
    <property type="entry name" value="CAMPKINASE"/>
</dbReference>
<dbReference type="Proteomes" id="UP000023152">
    <property type="component" value="Unassembled WGS sequence"/>
</dbReference>
<feature type="region of interest" description="Disordered" evidence="1">
    <location>
        <begin position="1"/>
        <end position="104"/>
    </location>
</feature>
<organism evidence="4 5">
    <name type="scientific">Reticulomyxa filosa</name>
    <dbReference type="NCBI Taxonomy" id="46433"/>
    <lineage>
        <taxon>Eukaryota</taxon>
        <taxon>Sar</taxon>
        <taxon>Rhizaria</taxon>
        <taxon>Retaria</taxon>
        <taxon>Foraminifera</taxon>
        <taxon>Monothalamids</taxon>
        <taxon>Reticulomyxidae</taxon>
        <taxon>Reticulomyxa</taxon>
    </lineage>
</organism>
<dbReference type="SUPFAM" id="SSF51206">
    <property type="entry name" value="cAMP-binding domain-like"/>
    <property type="match status" value="1"/>
</dbReference>
<dbReference type="GO" id="GO:0004862">
    <property type="term" value="F:cAMP-dependent protein kinase inhibitor activity"/>
    <property type="evidence" value="ECO:0007669"/>
    <property type="project" value="TreeGrafter"/>
</dbReference>
<dbReference type="Pfam" id="PF00027">
    <property type="entry name" value="cNMP_binding"/>
    <property type="match status" value="1"/>
</dbReference>
<keyword evidence="2" id="KW-0812">Transmembrane</keyword>
<dbReference type="InterPro" id="IPR050503">
    <property type="entry name" value="cAMP-dep_PK_reg_su-like"/>
</dbReference>
<comment type="caution">
    <text evidence="4">The sequence shown here is derived from an EMBL/GenBank/DDBJ whole genome shotgun (WGS) entry which is preliminary data.</text>
</comment>
<accession>X6LZJ6</accession>
<keyword evidence="5" id="KW-1185">Reference proteome</keyword>
<evidence type="ECO:0000256" key="2">
    <source>
        <dbReference type="SAM" id="Phobius"/>
    </source>
</evidence>
<evidence type="ECO:0000313" key="4">
    <source>
        <dbReference type="EMBL" id="ETO06776.1"/>
    </source>
</evidence>
<dbReference type="GO" id="GO:0005829">
    <property type="term" value="C:cytosol"/>
    <property type="evidence" value="ECO:0007669"/>
    <property type="project" value="TreeGrafter"/>
</dbReference>
<feature type="domain" description="Cyclic nucleotide-binding" evidence="3">
    <location>
        <begin position="143"/>
        <end position="248"/>
    </location>
</feature>
<dbReference type="PROSITE" id="PS00888">
    <property type="entry name" value="CNMP_BINDING_1"/>
    <property type="match status" value="1"/>
</dbReference>
<dbReference type="InterPro" id="IPR014710">
    <property type="entry name" value="RmlC-like_jellyroll"/>
</dbReference>
<evidence type="ECO:0000313" key="5">
    <source>
        <dbReference type="Proteomes" id="UP000023152"/>
    </source>
</evidence>
<reference evidence="4 5" key="1">
    <citation type="journal article" date="2013" name="Curr. Biol.">
        <title>The Genome of the Foraminiferan Reticulomyxa filosa.</title>
        <authorList>
            <person name="Glockner G."/>
            <person name="Hulsmann N."/>
            <person name="Schleicher M."/>
            <person name="Noegel A.A."/>
            <person name="Eichinger L."/>
            <person name="Gallinger C."/>
            <person name="Pawlowski J."/>
            <person name="Sierra R."/>
            <person name="Euteneuer U."/>
            <person name="Pillet L."/>
            <person name="Moustafa A."/>
            <person name="Platzer M."/>
            <person name="Groth M."/>
            <person name="Szafranski K."/>
            <person name="Schliwa M."/>
        </authorList>
    </citation>
    <scope>NUCLEOTIDE SEQUENCE [LARGE SCALE GENOMIC DNA]</scope>
</reference>
<dbReference type="PANTHER" id="PTHR11635">
    <property type="entry name" value="CAMP-DEPENDENT PROTEIN KINASE REGULATORY CHAIN"/>
    <property type="match status" value="1"/>
</dbReference>
<dbReference type="InterPro" id="IPR018490">
    <property type="entry name" value="cNMP-bd_dom_sf"/>
</dbReference>
<protein>
    <recommendedName>
        <fullName evidence="3">Cyclic nucleotide-binding domain-containing protein</fullName>
    </recommendedName>
</protein>
<dbReference type="InterPro" id="IPR018488">
    <property type="entry name" value="cNMP-bd_CS"/>
</dbReference>
<sequence length="290" mass="34088">MLRQKTNSQQQLADLWDSADLEDEEMKDMEYDKSKEKKKKREGDSTKEEDGIPNNSRKENETGSDKESKSQYFRNTHHRRDRSHHKLGSNNTNSNSNNEDEKDMKVENDLTSVDMGMRLSYLQKLDTEGKAKILARYLEKVPLLARLSLKDRHQLGLVFKDRSYPKGMEIIRQGDKGNEFYIIIQGEARVSMYIESKKLSEEVAVLKPGDYFGETALLTTNPRNATVRATDNVVVLVLDKDSFLRVFGEDRIRVNFGKRGVCFYYYYYYYYYHCLSHLQIIYIFICMYMF</sequence>
<dbReference type="CDD" id="cd00038">
    <property type="entry name" value="CAP_ED"/>
    <property type="match status" value="1"/>
</dbReference>
<dbReference type="SMART" id="SM00100">
    <property type="entry name" value="cNMP"/>
    <property type="match status" value="1"/>
</dbReference>
<proteinExistence type="predicted"/>
<keyword evidence="2" id="KW-0472">Membrane</keyword>
<feature type="non-terminal residue" evidence="4">
    <location>
        <position position="290"/>
    </location>
</feature>
<dbReference type="PROSITE" id="PS50042">
    <property type="entry name" value="CNMP_BINDING_3"/>
    <property type="match status" value="1"/>
</dbReference>
<gene>
    <name evidence="4" type="ORF">RFI_30615</name>
</gene>
<dbReference type="GO" id="GO:0005952">
    <property type="term" value="C:cAMP-dependent protein kinase complex"/>
    <property type="evidence" value="ECO:0007669"/>
    <property type="project" value="InterPro"/>
</dbReference>
<feature type="compositionally biased region" description="Basic and acidic residues" evidence="1">
    <location>
        <begin position="28"/>
        <end position="69"/>
    </location>
</feature>
<dbReference type="Gene3D" id="2.60.120.10">
    <property type="entry name" value="Jelly Rolls"/>
    <property type="match status" value="1"/>
</dbReference>
<feature type="compositionally biased region" description="Acidic residues" evidence="1">
    <location>
        <begin position="17"/>
        <end position="27"/>
    </location>
</feature>
<feature type="transmembrane region" description="Helical" evidence="2">
    <location>
        <begin position="268"/>
        <end position="289"/>
    </location>
</feature>
<evidence type="ECO:0000256" key="1">
    <source>
        <dbReference type="SAM" id="MobiDB-lite"/>
    </source>
</evidence>
<dbReference type="OrthoDB" id="417078at2759"/>